<evidence type="ECO:0000256" key="6">
    <source>
        <dbReference type="ARBA" id="ARBA00022692"/>
    </source>
</evidence>
<dbReference type="InterPro" id="IPR049179">
    <property type="entry name" value="T2SSK_SAM-like_2nd"/>
</dbReference>
<evidence type="ECO:0000256" key="3">
    <source>
        <dbReference type="ARBA" id="ARBA00022448"/>
    </source>
</evidence>
<evidence type="ECO:0000256" key="8">
    <source>
        <dbReference type="ARBA" id="ARBA00022989"/>
    </source>
</evidence>
<feature type="transmembrane region" description="Helical" evidence="11">
    <location>
        <begin position="15"/>
        <end position="36"/>
    </location>
</feature>
<dbReference type="InterPro" id="IPR038072">
    <property type="entry name" value="GspK_central_sf"/>
</dbReference>
<name>A0A451G551_9GAMM</name>
<dbReference type="PANTHER" id="PTHR38831:SF1">
    <property type="entry name" value="TYPE II SECRETION SYSTEM PROTEIN K-RELATED"/>
    <property type="match status" value="1"/>
</dbReference>
<comment type="subcellular location">
    <subcellularLocation>
        <location evidence="1 10">Cell inner membrane</location>
    </subcellularLocation>
</comment>
<gene>
    <name evidence="14" type="ORF">EPV75_02560</name>
</gene>
<dbReference type="AlphaFoldDB" id="A0A451G551"/>
<sequence>MMARGVEHARPQKGFALLTVMIVVALIAIVAAELIYRQGLAVQRSMNMLHQTQAAAVTWGLESWVKKGLLLDARANQTDHLQEEWAQPLMPVPFEGGEVSGQLLDQQGLLNLNNLQETDETLRRKWQSVFERYFQLKELDPSLAAVVIDWVDADNNLTQNGAESDFYLLKQPPYRTANQKMVLVEELGLLKGVTAEVIERVKPELAALPSSTPININTAPELVLQALADWMTPEMATAWAVQRKTLPADDTAVFREFCVAQGVSQERVNEDLPDDLITVQTDYFLLKGLAAYGASQWHTAALFYRKGTSYVNLVQRWVDVADD</sequence>
<comment type="similarity">
    <text evidence="2 10">Belongs to the GSP K family.</text>
</comment>
<dbReference type="EMBL" id="CP035033">
    <property type="protein sequence ID" value="QAB14625.1"/>
    <property type="molecule type" value="Genomic_DNA"/>
</dbReference>
<evidence type="ECO:0000259" key="12">
    <source>
        <dbReference type="Pfam" id="PF03934"/>
    </source>
</evidence>
<dbReference type="KEGG" id="htr:EPV75_02560"/>
<evidence type="ECO:0000313" key="15">
    <source>
        <dbReference type="Proteomes" id="UP000285478"/>
    </source>
</evidence>
<dbReference type="Gene3D" id="1.10.40.60">
    <property type="entry name" value="EpsJ-like"/>
    <property type="match status" value="2"/>
</dbReference>
<protein>
    <recommendedName>
        <fullName evidence="10">Type II secretion system protein K</fullName>
    </recommendedName>
</protein>
<dbReference type="PANTHER" id="PTHR38831">
    <property type="entry name" value="TYPE II SECRETION SYSTEM PROTEIN K"/>
    <property type="match status" value="1"/>
</dbReference>
<keyword evidence="7" id="KW-0653">Protein transport</keyword>
<organism evidence="14 15">
    <name type="scientific">Hydrogenovibrio thermophilus</name>
    <dbReference type="NCBI Taxonomy" id="265883"/>
    <lineage>
        <taxon>Bacteria</taxon>
        <taxon>Pseudomonadati</taxon>
        <taxon>Pseudomonadota</taxon>
        <taxon>Gammaproteobacteria</taxon>
        <taxon>Thiotrichales</taxon>
        <taxon>Piscirickettsiaceae</taxon>
        <taxon>Hydrogenovibrio</taxon>
    </lineage>
</organism>
<feature type="domain" description="T2SS protein K second SAM-like" evidence="12">
    <location>
        <begin position="214"/>
        <end position="263"/>
    </location>
</feature>
<keyword evidence="6 11" id="KW-0812">Transmembrane</keyword>
<dbReference type="SUPFAM" id="SSF54523">
    <property type="entry name" value="Pili subunits"/>
    <property type="match status" value="1"/>
</dbReference>
<dbReference type="Pfam" id="PF21687">
    <property type="entry name" value="T2SSK_1st"/>
    <property type="match status" value="1"/>
</dbReference>
<evidence type="ECO:0000256" key="2">
    <source>
        <dbReference type="ARBA" id="ARBA00007246"/>
    </source>
</evidence>
<reference evidence="14 15" key="1">
    <citation type="journal article" date="2018" name="Environ. Microbiol.">
        <title>Genomes of ubiquitous marine and hypersaline Hydrogenovibrio, Thiomicrorhabdus and Thiomicrospira spp. encode a diversity of mechanisms to sustain chemolithoautotrophy in heterogeneous environments.</title>
        <authorList>
            <person name="Scott K.M."/>
            <person name="Williams J."/>
            <person name="Porter C.M.B."/>
            <person name="Russel S."/>
            <person name="Harmer T.L."/>
            <person name="Paul J.H."/>
            <person name="Antonen K.M."/>
            <person name="Bridges M.K."/>
            <person name="Camper G.J."/>
            <person name="Campla C.K."/>
            <person name="Casella L.G."/>
            <person name="Chase E."/>
            <person name="Conrad J.W."/>
            <person name="Cruz M.C."/>
            <person name="Dunlap D.S."/>
            <person name="Duran L."/>
            <person name="Fahsbender E.M."/>
            <person name="Goldsmith D.B."/>
            <person name="Keeley R.F."/>
            <person name="Kondoff M.R."/>
            <person name="Kussy B.I."/>
            <person name="Lane M.K."/>
            <person name="Lawler S."/>
            <person name="Leigh B.A."/>
            <person name="Lewis C."/>
            <person name="Lostal L.M."/>
            <person name="Marking D."/>
            <person name="Mancera P.A."/>
            <person name="McClenthan E.C."/>
            <person name="McIntyre E.A."/>
            <person name="Mine J.A."/>
            <person name="Modi S."/>
            <person name="Moore B.D."/>
            <person name="Morgan W.A."/>
            <person name="Nelson K.M."/>
            <person name="Nguyen K.N."/>
            <person name="Ogburn N."/>
            <person name="Parrino D.G."/>
            <person name="Pedapudi A.D."/>
            <person name="Pelham R.P."/>
            <person name="Preece A.M."/>
            <person name="Rampersad E.A."/>
            <person name="Richardson J.C."/>
            <person name="Rodgers C.M."/>
            <person name="Schaffer B.L."/>
            <person name="Sheridan N.E."/>
            <person name="Solone M.R."/>
            <person name="Staley Z.R."/>
            <person name="Tabuchi M."/>
            <person name="Waide R.J."/>
            <person name="Wanjugi P.W."/>
            <person name="Young S."/>
            <person name="Clum A."/>
            <person name="Daum C."/>
            <person name="Huntemann M."/>
            <person name="Ivanova N."/>
            <person name="Kyrpides N."/>
            <person name="Mikhailova N."/>
            <person name="Palaniappan K."/>
            <person name="Pillay M."/>
            <person name="Reddy T.B.K."/>
            <person name="Shapiro N."/>
            <person name="Stamatis D."/>
            <person name="Varghese N."/>
            <person name="Woyke T."/>
            <person name="Boden R."/>
            <person name="Freyermuth S.K."/>
            <person name="Kerfeld C.A."/>
        </authorList>
    </citation>
    <scope>NUCLEOTIDE SEQUENCE [LARGE SCALE GENOMIC DNA]</scope>
    <source>
        <strain evidence="14 15">JR-2</strain>
    </source>
</reference>
<dbReference type="GO" id="GO:0005886">
    <property type="term" value="C:plasma membrane"/>
    <property type="evidence" value="ECO:0007669"/>
    <property type="project" value="UniProtKB-SubCell"/>
</dbReference>
<evidence type="ECO:0000256" key="10">
    <source>
        <dbReference type="PIRNR" id="PIRNR002786"/>
    </source>
</evidence>
<dbReference type="GO" id="GO:0009306">
    <property type="term" value="P:protein secretion"/>
    <property type="evidence" value="ECO:0007669"/>
    <property type="project" value="InterPro"/>
</dbReference>
<evidence type="ECO:0000256" key="1">
    <source>
        <dbReference type="ARBA" id="ARBA00004533"/>
    </source>
</evidence>
<evidence type="ECO:0000256" key="11">
    <source>
        <dbReference type="SAM" id="Phobius"/>
    </source>
</evidence>
<evidence type="ECO:0000259" key="13">
    <source>
        <dbReference type="Pfam" id="PF21687"/>
    </source>
</evidence>
<dbReference type="NCBIfam" id="NF037980">
    <property type="entry name" value="T2SS_GspK"/>
    <property type="match status" value="1"/>
</dbReference>
<dbReference type="PIRSF" id="PIRSF002786">
    <property type="entry name" value="XcpX"/>
    <property type="match status" value="1"/>
</dbReference>
<keyword evidence="4 10" id="KW-1003">Cell membrane</keyword>
<dbReference type="Proteomes" id="UP000285478">
    <property type="component" value="Chromosome"/>
</dbReference>
<evidence type="ECO:0000313" key="14">
    <source>
        <dbReference type="EMBL" id="QAB14625.1"/>
    </source>
</evidence>
<dbReference type="InterPro" id="IPR005628">
    <property type="entry name" value="GspK"/>
</dbReference>
<keyword evidence="3 10" id="KW-0813">Transport</keyword>
<keyword evidence="5 10" id="KW-0997">Cell inner membrane</keyword>
<proteinExistence type="inferred from homology"/>
<evidence type="ECO:0000256" key="5">
    <source>
        <dbReference type="ARBA" id="ARBA00022519"/>
    </source>
</evidence>
<evidence type="ECO:0000256" key="4">
    <source>
        <dbReference type="ARBA" id="ARBA00022475"/>
    </source>
</evidence>
<feature type="domain" description="T2SS protein K first SAM-like" evidence="13">
    <location>
        <begin position="108"/>
        <end position="209"/>
    </location>
</feature>
<dbReference type="InterPro" id="IPR045584">
    <property type="entry name" value="Pilin-like"/>
</dbReference>
<keyword evidence="9 10" id="KW-0472">Membrane</keyword>
<keyword evidence="8 11" id="KW-1133">Transmembrane helix</keyword>
<evidence type="ECO:0000256" key="7">
    <source>
        <dbReference type="ARBA" id="ARBA00022927"/>
    </source>
</evidence>
<dbReference type="Gene3D" id="3.30.1300.30">
    <property type="entry name" value="GSPII I/J protein-like"/>
    <property type="match status" value="1"/>
</dbReference>
<dbReference type="Pfam" id="PF03934">
    <property type="entry name" value="T2SSK"/>
    <property type="match status" value="1"/>
</dbReference>
<dbReference type="SUPFAM" id="SSF158544">
    <property type="entry name" value="GspK insert domain-like"/>
    <property type="match status" value="1"/>
</dbReference>
<keyword evidence="15" id="KW-1185">Reference proteome</keyword>
<dbReference type="InterPro" id="IPR049031">
    <property type="entry name" value="T2SSK_SAM-like_1st"/>
</dbReference>
<dbReference type="RefSeq" id="WP_128384353.1">
    <property type="nucleotide sequence ID" value="NZ_CP035033.1"/>
</dbReference>
<accession>A0A451G551</accession>
<evidence type="ECO:0000256" key="9">
    <source>
        <dbReference type="ARBA" id="ARBA00023136"/>
    </source>
</evidence>